<evidence type="ECO:0000313" key="2">
    <source>
        <dbReference type="Proteomes" id="UP001477870"/>
    </source>
</evidence>
<name>A0ABU9T2R9_9HYPH</name>
<proteinExistence type="predicted"/>
<gene>
    <name evidence="1" type="ORF">WNY59_00475</name>
</gene>
<sequence>MTKTNAIITASYAPDFERCKILCESMDRYATGYECHYILVDVPDLALFKQLEGPKRKIITDKQLLPWWLYRVPKLLSPNGRRVWVSPLTVPLHGWHVQQIKRIAVAFLLTEDALLYCDSDTVFVKPFNVQDIWHGDALRLWREEKGALFAESDHLQWKAHAGRALSIPEAEQSEHNYVCTFLSWNRQTVIDMCNHMATKHGRPWISVIGASRKFSECMLYGAYVDSILKGEGHWGTDVMLCPMCWFDPAPSDEELIKFMNDLTQEQVAFGVQSFIPMDPEKFRKLTSGYKPN</sequence>
<comment type="caution">
    <text evidence="1">The sequence shown here is derived from an EMBL/GenBank/DDBJ whole genome shotgun (WGS) entry which is preliminary data.</text>
</comment>
<organism evidence="1 2">
    <name type="scientific">Ahrensia kielensis</name>
    <dbReference type="NCBI Taxonomy" id="76980"/>
    <lineage>
        <taxon>Bacteria</taxon>
        <taxon>Pseudomonadati</taxon>
        <taxon>Pseudomonadota</taxon>
        <taxon>Alphaproteobacteria</taxon>
        <taxon>Hyphomicrobiales</taxon>
        <taxon>Ahrensiaceae</taxon>
        <taxon>Ahrensia</taxon>
    </lineage>
</organism>
<dbReference type="Proteomes" id="UP001477870">
    <property type="component" value="Unassembled WGS sequence"/>
</dbReference>
<evidence type="ECO:0000313" key="1">
    <source>
        <dbReference type="EMBL" id="MEM5500054.1"/>
    </source>
</evidence>
<protein>
    <submittedName>
        <fullName evidence="1">DUF6492 family protein</fullName>
    </submittedName>
</protein>
<dbReference type="InterPro" id="IPR045499">
    <property type="entry name" value="DUF6492"/>
</dbReference>
<dbReference type="EMBL" id="JBBMQO010000001">
    <property type="protein sequence ID" value="MEM5500054.1"/>
    <property type="molecule type" value="Genomic_DNA"/>
</dbReference>
<dbReference type="Pfam" id="PF20102">
    <property type="entry name" value="DUF6492"/>
    <property type="match status" value="1"/>
</dbReference>
<keyword evidence="2" id="KW-1185">Reference proteome</keyword>
<reference evidence="1 2" key="1">
    <citation type="submission" date="2024-03" db="EMBL/GenBank/DDBJ databases">
        <title>Community enrichment and isolation of bacterial strains for fucoidan degradation.</title>
        <authorList>
            <person name="Sichert A."/>
        </authorList>
    </citation>
    <scope>NUCLEOTIDE SEQUENCE [LARGE SCALE GENOMIC DNA]</scope>
    <source>
        <strain evidence="1 2">AS62</strain>
    </source>
</reference>
<accession>A0ABU9T2R9</accession>
<dbReference type="RefSeq" id="WP_342845983.1">
    <property type="nucleotide sequence ID" value="NZ_JBBMQO010000001.1"/>
</dbReference>